<accession>A0A2K3LFV6</accession>
<reference evidence="1 2" key="1">
    <citation type="journal article" date="2014" name="Am. J. Bot.">
        <title>Genome assembly and annotation for red clover (Trifolium pratense; Fabaceae).</title>
        <authorList>
            <person name="Istvanek J."/>
            <person name="Jaros M."/>
            <person name="Krenek A."/>
            <person name="Repkova J."/>
        </authorList>
    </citation>
    <scope>NUCLEOTIDE SEQUENCE [LARGE SCALE GENOMIC DNA]</scope>
    <source>
        <strain evidence="2">cv. Tatra</strain>
        <tissue evidence="1">Young leaves</tissue>
    </source>
</reference>
<evidence type="ECO:0000313" key="1">
    <source>
        <dbReference type="EMBL" id="PNX77410.1"/>
    </source>
</evidence>
<comment type="caution">
    <text evidence="1">The sequence shown here is derived from an EMBL/GenBank/DDBJ whole genome shotgun (WGS) entry which is preliminary data.</text>
</comment>
<feature type="non-terminal residue" evidence="1">
    <location>
        <position position="72"/>
    </location>
</feature>
<dbReference type="Proteomes" id="UP000236291">
    <property type="component" value="Unassembled WGS sequence"/>
</dbReference>
<dbReference type="EMBL" id="ASHM01032312">
    <property type="protein sequence ID" value="PNX77410.1"/>
    <property type="molecule type" value="Genomic_DNA"/>
</dbReference>
<name>A0A2K3LFV6_TRIPR</name>
<gene>
    <name evidence="1" type="ORF">L195_g033376</name>
</gene>
<reference evidence="1 2" key="2">
    <citation type="journal article" date="2017" name="Front. Plant Sci.">
        <title>Gene Classification and Mining of Molecular Markers Useful in Red Clover (Trifolium pratense) Breeding.</title>
        <authorList>
            <person name="Istvanek J."/>
            <person name="Dluhosova J."/>
            <person name="Dluhos P."/>
            <person name="Patkova L."/>
            <person name="Nedelnik J."/>
            <person name="Repkova J."/>
        </authorList>
    </citation>
    <scope>NUCLEOTIDE SEQUENCE [LARGE SCALE GENOMIC DNA]</scope>
    <source>
        <strain evidence="2">cv. Tatra</strain>
        <tissue evidence="1">Young leaves</tissue>
    </source>
</reference>
<dbReference type="AlphaFoldDB" id="A0A2K3LFV6"/>
<sequence length="72" mass="8000">MKTDPLKLKSKASLILSYMSFAADPPDLERYNESPIPDSIVSIIQYGEDEIHRSNIKGSARAVHYVKAAGHQ</sequence>
<protein>
    <submittedName>
        <fullName evidence="1">Uncharacterized protein</fullName>
    </submittedName>
</protein>
<proteinExistence type="predicted"/>
<evidence type="ECO:0000313" key="2">
    <source>
        <dbReference type="Proteomes" id="UP000236291"/>
    </source>
</evidence>
<organism evidence="1 2">
    <name type="scientific">Trifolium pratense</name>
    <name type="common">Red clover</name>
    <dbReference type="NCBI Taxonomy" id="57577"/>
    <lineage>
        <taxon>Eukaryota</taxon>
        <taxon>Viridiplantae</taxon>
        <taxon>Streptophyta</taxon>
        <taxon>Embryophyta</taxon>
        <taxon>Tracheophyta</taxon>
        <taxon>Spermatophyta</taxon>
        <taxon>Magnoliopsida</taxon>
        <taxon>eudicotyledons</taxon>
        <taxon>Gunneridae</taxon>
        <taxon>Pentapetalae</taxon>
        <taxon>rosids</taxon>
        <taxon>fabids</taxon>
        <taxon>Fabales</taxon>
        <taxon>Fabaceae</taxon>
        <taxon>Papilionoideae</taxon>
        <taxon>50 kb inversion clade</taxon>
        <taxon>NPAAA clade</taxon>
        <taxon>Hologalegina</taxon>
        <taxon>IRL clade</taxon>
        <taxon>Trifolieae</taxon>
        <taxon>Trifolium</taxon>
    </lineage>
</organism>